<keyword evidence="4" id="KW-0808">Transferase</keyword>
<dbReference type="InterPro" id="IPR023370">
    <property type="entry name" value="TrmO-like_N"/>
</dbReference>
<dbReference type="PROSITE" id="PS01318">
    <property type="entry name" value="TSAA_1"/>
    <property type="match status" value="1"/>
</dbReference>
<keyword evidence="4" id="KW-0489">Methyltransferase</keyword>
<sequence length="129" mass="13687">MTGSPFELEPIGVVLTPFETSDDAPRQGLGGEEPAHGDIVLSPAFEPGLAGIDAGETVDVLWIADEADRSILRVRDGERGVFSTRSPHRPNPICVTTCRVRAVDGRRLAVSGVDMLDGSPVVDLKAPLE</sequence>
<dbReference type="InterPro" id="IPR036414">
    <property type="entry name" value="YaeB_N_sf"/>
</dbReference>
<dbReference type="PROSITE" id="PS51668">
    <property type="entry name" value="TSAA_2"/>
    <property type="match status" value="1"/>
</dbReference>
<dbReference type="GO" id="GO:0008168">
    <property type="term" value="F:methyltransferase activity"/>
    <property type="evidence" value="ECO:0007669"/>
    <property type="project" value="UniProtKB-KW"/>
</dbReference>
<proteinExistence type="inferred from homology"/>
<evidence type="ECO:0000256" key="2">
    <source>
        <dbReference type="ARBA" id="ARBA00033753"/>
    </source>
</evidence>
<evidence type="ECO:0000313" key="4">
    <source>
        <dbReference type="EMBL" id="SFC45999.1"/>
    </source>
</evidence>
<dbReference type="CDD" id="cd09281">
    <property type="entry name" value="UPF0066"/>
    <property type="match status" value="1"/>
</dbReference>
<gene>
    <name evidence="4" type="ORF">SAMN05444422_108243</name>
</gene>
<dbReference type="Pfam" id="PF01980">
    <property type="entry name" value="TrmO_N"/>
    <property type="match status" value="1"/>
</dbReference>
<organism evidence="4 5">
    <name type="scientific">Natronobacterium haloterrestre</name>
    <name type="common">Halobiforma haloterrestris</name>
    <dbReference type="NCBI Taxonomy" id="148448"/>
    <lineage>
        <taxon>Archaea</taxon>
        <taxon>Methanobacteriati</taxon>
        <taxon>Methanobacteriota</taxon>
        <taxon>Stenosarchaea group</taxon>
        <taxon>Halobacteria</taxon>
        <taxon>Halobacteriales</taxon>
        <taxon>Natrialbaceae</taxon>
        <taxon>Natronobacterium</taxon>
    </lineage>
</organism>
<dbReference type="GO" id="GO:0032259">
    <property type="term" value="P:methylation"/>
    <property type="evidence" value="ECO:0007669"/>
    <property type="project" value="UniProtKB-KW"/>
</dbReference>
<dbReference type="OrthoDB" id="40408at2157"/>
<dbReference type="Proteomes" id="UP000199161">
    <property type="component" value="Unassembled WGS sequence"/>
</dbReference>
<protein>
    <submittedName>
        <fullName evidence="4">tRNA-Thr(GGU) m(6)t(6)A37 methyltransferase TsaA</fullName>
    </submittedName>
</protein>
<dbReference type="PANTHER" id="PTHR12818">
    <property type="entry name" value="TRNA (ADENINE(37)-N6)-METHYLTRANSFERASE"/>
    <property type="match status" value="1"/>
</dbReference>
<dbReference type="AlphaFoldDB" id="A0A1I1JBL3"/>
<evidence type="ECO:0000256" key="1">
    <source>
        <dbReference type="ARBA" id="ARBA00022691"/>
    </source>
</evidence>
<dbReference type="RefSeq" id="WP_089789070.1">
    <property type="nucleotide sequence ID" value="NZ_FOKW01000008.1"/>
</dbReference>
<name>A0A1I1JBL3_NATHA</name>
<dbReference type="InterPro" id="IPR040372">
    <property type="entry name" value="YaeB-like"/>
</dbReference>
<evidence type="ECO:0000259" key="3">
    <source>
        <dbReference type="PROSITE" id="PS51668"/>
    </source>
</evidence>
<keyword evidence="1" id="KW-0949">S-adenosyl-L-methionine</keyword>
<dbReference type="NCBIfam" id="TIGR00104">
    <property type="entry name" value="tRNA_TsaA"/>
    <property type="match status" value="1"/>
</dbReference>
<reference evidence="5" key="1">
    <citation type="submission" date="2016-10" db="EMBL/GenBank/DDBJ databases">
        <authorList>
            <person name="Varghese N."/>
            <person name="Submissions S."/>
        </authorList>
    </citation>
    <scope>NUCLEOTIDE SEQUENCE [LARGE SCALE GENOMIC DNA]</scope>
    <source>
        <strain evidence="5">DSM 13078</strain>
    </source>
</reference>
<dbReference type="SUPFAM" id="SSF118196">
    <property type="entry name" value="YaeB-like"/>
    <property type="match status" value="1"/>
</dbReference>
<dbReference type="InterPro" id="IPR023368">
    <property type="entry name" value="UPF0066_cons_site"/>
</dbReference>
<dbReference type="InterPro" id="IPR036413">
    <property type="entry name" value="YaeB-like_sf"/>
</dbReference>
<comment type="similarity">
    <text evidence="2">Belongs to the tRNA methyltransferase O family.</text>
</comment>
<feature type="domain" description="TsaA-like" evidence="3">
    <location>
        <begin position="8"/>
        <end position="129"/>
    </location>
</feature>
<dbReference type="PANTHER" id="PTHR12818:SF0">
    <property type="entry name" value="TRNA (ADENINE(37)-N6)-METHYLTRANSFERASE"/>
    <property type="match status" value="1"/>
</dbReference>
<dbReference type="Gene3D" id="2.40.30.70">
    <property type="entry name" value="YaeB-like"/>
    <property type="match status" value="1"/>
</dbReference>
<evidence type="ECO:0000313" key="5">
    <source>
        <dbReference type="Proteomes" id="UP000199161"/>
    </source>
</evidence>
<dbReference type="EMBL" id="FOKW01000008">
    <property type="protein sequence ID" value="SFC45999.1"/>
    <property type="molecule type" value="Genomic_DNA"/>
</dbReference>
<accession>A0A1I1JBL3</accession>
<keyword evidence="5" id="KW-1185">Reference proteome</keyword>